<dbReference type="RefSeq" id="WP_015692045.1">
    <property type="nucleotide sequence ID" value="NC_016940.1"/>
</dbReference>
<dbReference type="Gene3D" id="1.20.5.340">
    <property type="match status" value="1"/>
</dbReference>
<keyword evidence="2" id="KW-0732">Signal</keyword>
<reference evidence="3 4" key="1">
    <citation type="journal article" date="2012" name="Stand. Genomic Sci.">
        <title>Complete genome sequencing and analysis of Saprospira grandis str. Lewin, a predatory marine bacterium.</title>
        <authorList>
            <person name="Saw J.H."/>
            <person name="Yuryev A."/>
            <person name="Kanbe M."/>
            <person name="Hou S."/>
            <person name="Young A.G."/>
            <person name="Aizawa S."/>
            <person name="Alam M."/>
        </authorList>
    </citation>
    <scope>NUCLEOTIDE SEQUENCE [LARGE SCALE GENOMIC DNA]</scope>
    <source>
        <strain evidence="3 4">Lewin</strain>
    </source>
</reference>
<keyword evidence="4" id="KW-1185">Reference proteome</keyword>
<sequence length="233" mass="26908">MKQISFILLLFFAFAFTAQAQVKATLKEEVRTMSEGAHNALVVDLPNCSADKVGDIWKTFVKKNYKGKVKYKKKDKLYISDNATVKDMSENTVDIYAMVQDKGEEGAEIVIWFNLGVSYLSQKEFPNQFQVAEEVVNKFTKKLSADLLEDLLKAEEKTLKELEKDMKELEKDEKKLTKDIEDYKETIKKMEENIKKAEEDIKKSKEDQGTKKKEVDDQTQVVDELKQKIKANK</sequence>
<proteinExistence type="predicted"/>
<gene>
    <name evidence="3" type="ordered locus">SGRA_1677</name>
</gene>
<feature type="region of interest" description="Disordered" evidence="1">
    <location>
        <begin position="199"/>
        <end position="219"/>
    </location>
</feature>
<protein>
    <submittedName>
        <fullName evidence="3">Laminin subunit beta-1</fullName>
    </submittedName>
</protein>
<dbReference type="EMBL" id="CP002831">
    <property type="protein sequence ID" value="AFC24412.1"/>
    <property type="molecule type" value="Genomic_DNA"/>
</dbReference>
<evidence type="ECO:0000313" key="3">
    <source>
        <dbReference type="EMBL" id="AFC24412.1"/>
    </source>
</evidence>
<feature type="compositionally biased region" description="Basic and acidic residues" evidence="1">
    <location>
        <begin position="199"/>
        <end position="216"/>
    </location>
</feature>
<evidence type="ECO:0000256" key="2">
    <source>
        <dbReference type="SAM" id="SignalP"/>
    </source>
</evidence>
<evidence type="ECO:0000256" key="1">
    <source>
        <dbReference type="SAM" id="MobiDB-lite"/>
    </source>
</evidence>
<feature type="signal peptide" evidence="2">
    <location>
        <begin position="1"/>
        <end position="20"/>
    </location>
</feature>
<name>H6LAC7_SAPGL</name>
<evidence type="ECO:0000313" key="4">
    <source>
        <dbReference type="Proteomes" id="UP000007519"/>
    </source>
</evidence>
<dbReference type="STRING" id="984262.SGRA_1677"/>
<dbReference type="Proteomes" id="UP000007519">
    <property type="component" value="Chromosome"/>
</dbReference>
<dbReference type="HOGENOM" id="CLU_1179550_0_0_10"/>
<feature type="chain" id="PRO_5003604869" evidence="2">
    <location>
        <begin position="21"/>
        <end position="233"/>
    </location>
</feature>
<accession>H6LAC7</accession>
<dbReference type="KEGG" id="sgn:SGRA_1677"/>
<organism evidence="3 4">
    <name type="scientific">Saprospira grandis (strain Lewin)</name>
    <dbReference type="NCBI Taxonomy" id="984262"/>
    <lineage>
        <taxon>Bacteria</taxon>
        <taxon>Pseudomonadati</taxon>
        <taxon>Bacteroidota</taxon>
        <taxon>Saprospiria</taxon>
        <taxon>Saprospirales</taxon>
        <taxon>Saprospiraceae</taxon>
        <taxon>Saprospira</taxon>
    </lineage>
</organism>
<dbReference type="OrthoDB" id="1493166at2"/>
<dbReference type="AlphaFoldDB" id="H6LAC7"/>